<feature type="binding site" evidence="11">
    <location>
        <position position="68"/>
    </location>
    <ligand>
        <name>S-adenosyl-L-methionine</name>
        <dbReference type="ChEBI" id="CHEBI:59789"/>
    </ligand>
</feature>
<keyword evidence="1 11" id="KW-0698">rRNA processing</keyword>
<dbReference type="EMBL" id="JOKG01000004">
    <property type="protein sequence ID" value="KEQ12910.1"/>
    <property type="molecule type" value="Genomic_DNA"/>
</dbReference>
<dbReference type="HAMAP" id="MF_01547">
    <property type="entry name" value="RNA_methyltr_E"/>
    <property type="match status" value="1"/>
</dbReference>
<dbReference type="InterPro" id="IPR002877">
    <property type="entry name" value="RNA_MeTrfase_FtsJ_dom"/>
</dbReference>
<evidence type="ECO:0000313" key="15">
    <source>
        <dbReference type="Proteomes" id="UP000028006"/>
    </source>
</evidence>
<keyword evidence="4 11" id="KW-0949">S-adenosyl-L-methionine</keyword>
<dbReference type="GO" id="GO:0005737">
    <property type="term" value="C:cytoplasm"/>
    <property type="evidence" value="ECO:0007669"/>
    <property type="project" value="UniProtKB-SubCell"/>
</dbReference>
<evidence type="ECO:0000256" key="7">
    <source>
        <dbReference type="ARBA" id="ARBA00041129"/>
    </source>
</evidence>
<comment type="catalytic activity">
    <reaction evidence="10 11">
        <text>uridine(2552) in 23S rRNA + S-adenosyl-L-methionine = 2'-O-methyluridine(2552) in 23S rRNA + S-adenosyl-L-homocysteine + H(+)</text>
        <dbReference type="Rhea" id="RHEA:42720"/>
        <dbReference type="Rhea" id="RHEA-COMP:10202"/>
        <dbReference type="Rhea" id="RHEA-COMP:10203"/>
        <dbReference type="ChEBI" id="CHEBI:15378"/>
        <dbReference type="ChEBI" id="CHEBI:57856"/>
        <dbReference type="ChEBI" id="CHEBI:59789"/>
        <dbReference type="ChEBI" id="CHEBI:65315"/>
        <dbReference type="ChEBI" id="CHEBI:74478"/>
        <dbReference type="EC" id="2.1.1.166"/>
    </reaction>
</comment>
<evidence type="ECO:0000256" key="5">
    <source>
        <dbReference type="ARBA" id="ARBA00037569"/>
    </source>
</evidence>
<dbReference type="Proteomes" id="UP000028006">
    <property type="component" value="Unassembled WGS sequence"/>
</dbReference>
<dbReference type="PANTHER" id="PTHR10920">
    <property type="entry name" value="RIBOSOMAL RNA METHYLTRANSFERASE"/>
    <property type="match status" value="1"/>
</dbReference>
<dbReference type="InterPro" id="IPR029063">
    <property type="entry name" value="SAM-dependent_MTases_sf"/>
</dbReference>
<dbReference type="PANTHER" id="PTHR10920:SF18">
    <property type="entry name" value="RRNA METHYLTRANSFERASE 2, MITOCHONDRIAL"/>
    <property type="match status" value="1"/>
</dbReference>
<dbReference type="Pfam" id="PF01728">
    <property type="entry name" value="FtsJ"/>
    <property type="match status" value="1"/>
</dbReference>
<feature type="domain" description="Ribosomal RNA methyltransferase FtsJ" evidence="13">
    <location>
        <begin position="36"/>
        <end position="212"/>
    </location>
</feature>
<evidence type="ECO:0000256" key="2">
    <source>
        <dbReference type="ARBA" id="ARBA00022603"/>
    </source>
</evidence>
<evidence type="ECO:0000256" key="11">
    <source>
        <dbReference type="HAMAP-Rule" id="MF_01547"/>
    </source>
</evidence>
<dbReference type="InterPro" id="IPR050082">
    <property type="entry name" value="RNA_methyltr_RlmE"/>
</dbReference>
<keyword evidence="3 11" id="KW-0808">Transferase</keyword>
<feature type="binding site" evidence="11">
    <location>
        <position position="70"/>
    </location>
    <ligand>
        <name>S-adenosyl-L-methionine</name>
        <dbReference type="ChEBI" id="CHEBI:59789"/>
    </ligand>
</feature>
<dbReference type="FunFam" id="3.40.50.150:FF:000005">
    <property type="entry name" value="Ribosomal RNA large subunit methyltransferase E"/>
    <property type="match status" value="1"/>
</dbReference>
<comment type="function">
    <text evidence="5 11">Specifically methylates the uridine in position 2552 of 23S rRNA at the 2'-O position of the ribose in the fully assembled 50S ribosomal subunit.</text>
</comment>
<dbReference type="GO" id="GO:0008650">
    <property type="term" value="F:rRNA (uridine-2'-O-)-methyltransferase activity"/>
    <property type="evidence" value="ECO:0007669"/>
    <property type="project" value="UniProtKB-UniRule"/>
</dbReference>
<accession>A0A081N387</accession>
<dbReference type="InterPro" id="IPR015507">
    <property type="entry name" value="rRNA-MeTfrase_E"/>
</dbReference>
<evidence type="ECO:0000256" key="12">
    <source>
        <dbReference type="PIRSR" id="PIRSR005461-1"/>
    </source>
</evidence>
<gene>
    <name evidence="11" type="primary">rlmE</name>
    <name evidence="11" type="synonym">ftsJ</name>
    <name evidence="11" type="synonym">rrmJ</name>
    <name evidence="14" type="ORF">GZ77_20975</name>
</gene>
<keyword evidence="2 11" id="KW-0489">Methyltransferase</keyword>
<evidence type="ECO:0000256" key="3">
    <source>
        <dbReference type="ARBA" id="ARBA00022679"/>
    </source>
</evidence>
<evidence type="ECO:0000256" key="1">
    <source>
        <dbReference type="ARBA" id="ARBA00022552"/>
    </source>
</evidence>
<dbReference type="RefSeq" id="WP_034878345.1">
    <property type="nucleotide sequence ID" value="NZ_JOKG01000004.1"/>
</dbReference>
<evidence type="ECO:0000256" key="9">
    <source>
        <dbReference type="ARBA" id="ARBA00042745"/>
    </source>
</evidence>
<reference evidence="14 15" key="1">
    <citation type="submission" date="2014-06" db="EMBL/GenBank/DDBJ databases">
        <title>Whole Genome Sequences of Three Symbiotic Endozoicomonas Bacteria.</title>
        <authorList>
            <person name="Neave M.J."/>
            <person name="Apprill A."/>
            <person name="Voolstra C.R."/>
        </authorList>
    </citation>
    <scope>NUCLEOTIDE SEQUENCE [LARGE SCALE GENOMIC DNA]</scope>
    <source>
        <strain evidence="14 15">LMG 24815</strain>
    </source>
</reference>
<evidence type="ECO:0000256" key="10">
    <source>
        <dbReference type="ARBA" id="ARBA00048970"/>
    </source>
</evidence>
<feature type="active site" description="Proton acceptor" evidence="11 12">
    <location>
        <position position="169"/>
    </location>
</feature>
<dbReference type="PIRSF" id="PIRSF005461">
    <property type="entry name" value="23S_rRNA_mtase"/>
    <property type="match status" value="1"/>
</dbReference>
<feature type="binding site" evidence="11">
    <location>
        <position position="129"/>
    </location>
    <ligand>
        <name>S-adenosyl-L-methionine</name>
        <dbReference type="ChEBI" id="CHEBI:59789"/>
    </ligand>
</feature>
<evidence type="ECO:0000259" key="13">
    <source>
        <dbReference type="Pfam" id="PF01728"/>
    </source>
</evidence>
<evidence type="ECO:0000313" key="14">
    <source>
        <dbReference type="EMBL" id="KEQ12910.1"/>
    </source>
</evidence>
<dbReference type="EC" id="2.1.1.166" evidence="6 11"/>
<keyword evidence="15" id="KW-1185">Reference proteome</keyword>
<comment type="subcellular location">
    <subcellularLocation>
        <location evidence="11">Cytoplasm</location>
    </subcellularLocation>
</comment>
<dbReference type="AlphaFoldDB" id="A0A081N387"/>
<evidence type="ECO:0000256" key="4">
    <source>
        <dbReference type="ARBA" id="ARBA00022691"/>
    </source>
</evidence>
<protein>
    <recommendedName>
        <fullName evidence="7 11">Ribosomal RNA large subunit methyltransferase E</fullName>
        <ecNumber evidence="6 11">2.1.1.166</ecNumber>
    </recommendedName>
    <alternativeName>
        <fullName evidence="9 11">23S rRNA Um2552 methyltransferase</fullName>
    </alternativeName>
    <alternativeName>
        <fullName evidence="8 11">rRNA (uridine-2'-O-)-methyltransferase</fullName>
    </alternativeName>
</protein>
<proteinExistence type="inferred from homology"/>
<dbReference type="Gene3D" id="3.40.50.150">
    <property type="entry name" value="Vaccinia Virus protein VP39"/>
    <property type="match status" value="1"/>
</dbReference>
<organism evidence="14 15">
    <name type="scientific">Endozoicomonas montiporae</name>
    <dbReference type="NCBI Taxonomy" id="1027273"/>
    <lineage>
        <taxon>Bacteria</taxon>
        <taxon>Pseudomonadati</taxon>
        <taxon>Pseudomonadota</taxon>
        <taxon>Gammaproteobacteria</taxon>
        <taxon>Oceanospirillales</taxon>
        <taxon>Endozoicomonadaceae</taxon>
        <taxon>Endozoicomonas</taxon>
    </lineage>
</organism>
<dbReference type="SUPFAM" id="SSF53335">
    <property type="entry name" value="S-adenosyl-L-methionine-dependent methyltransferases"/>
    <property type="match status" value="1"/>
</dbReference>
<dbReference type="eggNOG" id="COG0293">
    <property type="taxonomic scope" value="Bacteria"/>
</dbReference>
<feature type="binding site" evidence="11">
    <location>
        <position position="88"/>
    </location>
    <ligand>
        <name>S-adenosyl-L-methionine</name>
        <dbReference type="ChEBI" id="CHEBI:59789"/>
    </ligand>
</feature>
<feature type="binding site" evidence="11">
    <location>
        <position position="104"/>
    </location>
    <ligand>
        <name>S-adenosyl-L-methionine</name>
        <dbReference type="ChEBI" id="CHEBI:59789"/>
    </ligand>
</feature>
<evidence type="ECO:0000256" key="6">
    <source>
        <dbReference type="ARBA" id="ARBA00038861"/>
    </source>
</evidence>
<name>A0A081N387_9GAMM</name>
<comment type="similarity">
    <text evidence="11">Belongs to the class I-like SAM-binding methyltransferase superfamily. RNA methyltransferase RlmE family.</text>
</comment>
<comment type="caution">
    <text evidence="14">The sequence shown here is derived from an EMBL/GenBank/DDBJ whole genome shotgun (WGS) entry which is preliminary data.</text>
</comment>
<dbReference type="NCBIfam" id="NF008390">
    <property type="entry name" value="PRK11188.1"/>
    <property type="match status" value="1"/>
</dbReference>
<keyword evidence="11" id="KW-0963">Cytoplasm</keyword>
<evidence type="ECO:0000256" key="8">
    <source>
        <dbReference type="ARBA" id="ARBA00041995"/>
    </source>
</evidence>
<sequence length="214" mass="23802">MTRSKSSSSSRSKSSKRWLQEHFDDQYVKRSQEDGWRSRASYKLLEIHEKDKLFRPGMRVVDLGAAPGGWTQVAAEIIGDSGRIVASDILPMDPIAGATFVQGDFTEDQVLEEILGAIGSDEVDLVISDMAPNMSGAHSVDQPKAMYLVELALDLARQVLRKNGVFLAKVFQGEGFEEYLKDLRSSFTKVITRKPDASRARSREVYLLAKGFKG</sequence>